<sequence>MIQSNKGEASDAERLNPLAMTIEEAAHVARLSRSTIYLALRDGSLTARKVGRRTIIRVEDLRQFLAALPAFESQRVDGDV</sequence>
<dbReference type="Proteomes" id="UP001056619">
    <property type="component" value="Chromosome"/>
</dbReference>
<evidence type="ECO:0000313" key="3">
    <source>
        <dbReference type="Proteomes" id="UP001056619"/>
    </source>
</evidence>
<dbReference type="InterPro" id="IPR010093">
    <property type="entry name" value="SinI_DNA-bd"/>
</dbReference>
<keyword evidence="3" id="KW-1185">Reference proteome</keyword>
<dbReference type="RefSeq" id="WP_301642307.1">
    <property type="nucleotide sequence ID" value="NZ_CP098494.1"/>
</dbReference>
<gene>
    <name evidence="2" type="ORF">NCF85_01685</name>
</gene>
<reference evidence="2 3" key="1">
    <citation type="submission" date="2022-06" db="EMBL/GenBank/DDBJ databases">
        <authorList>
            <person name="Liu G."/>
        </authorList>
    </citation>
    <scope>NUCLEOTIDE SEQUENCE [LARGE SCALE GENOMIC DNA]</scope>
    <source>
        <strain evidence="2 3">E4</strain>
    </source>
</reference>
<accession>A0ABY4UA98</accession>
<dbReference type="InterPro" id="IPR041657">
    <property type="entry name" value="HTH_17"/>
</dbReference>
<evidence type="ECO:0000259" key="1">
    <source>
        <dbReference type="Pfam" id="PF12728"/>
    </source>
</evidence>
<dbReference type="NCBIfam" id="TIGR01764">
    <property type="entry name" value="excise"/>
    <property type="match status" value="1"/>
</dbReference>
<proteinExistence type="predicted"/>
<dbReference type="InterPro" id="IPR009061">
    <property type="entry name" value="DNA-bd_dom_put_sf"/>
</dbReference>
<evidence type="ECO:0000313" key="2">
    <source>
        <dbReference type="EMBL" id="USA61721.1"/>
    </source>
</evidence>
<protein>
    <submittedName>
        <fullName evidence="2">Helix-turn-helix domain-containing protein</fullName>
    </submittedName>
</protein>
<organism evidence="2 3">
    <name type="scientific">Qipengyuania citrea</name>
    <dbReference type="NCBI Taxonomy" id="225971"/>
    <lineage>
        <taxon>Bacteria</taxon>
        <taxon>Pseudomonadati</taxon>
        <taxon>Pseudomonadota</taxon>
        <taxon>Alphaproteobacteria</taxon>
        <taxon>Sphingomonadales</taxon>
        <taxon>Erythrobacteraceae</taxon>
        <taxon>Qipengyuania</taxon>
    </lineage>
</organism>
<dbReference type="SUPFAM" id="SSF46955">
    <property type="entry name" value="Putative DNA-binding domain"/>
    <property type="match status" value="1"/>
</dbReference>
<dbReference type="EMBL" id="CP098494">
    <property type="protein sequence ID" value="USA61721.1"/>
    <property type="molecule type" value="Genomic_DNA"/>
</dbReference>
<name>A0ABY4UA98_9SPHN</name>
<dbReference type="Pfam" id="PF12728">
    <property type="entry name" value="HTH_17"/>
    <property type="match status" value="1"/>
</dbReference>
<feature type="domain" description="Helix-turn-helix" evidence="1">
    <location>
        <begin position="20"/>
        <end position="67"/>
    </location>
</feature>